<keyword evidence="5 7" id="KW-0472">Membrane</keyword>
<feature type="transmembrane region" description="Helical" evidence="7">
    <location>
        <begin position="91"/>
        <end position="118"/>
    </location>
</feature>
<dbReference type="PANTHER" id="PTHR16172">
    <property type="entry name" value="MAJOR FACILITATOR SUPERFAMILY DOMAIN-CONTAINING PROTEIN 6-LIKE"/>
    <property type="match status" value="1"/>
</dbReference>
<feature type="compositionally biased region" description="Low complexity" evidence="6">
    <location>
        <begin position="215"/>
        <end position="227"/>
    </location>
</feature>
<dbReference type="OrthoDB" id="515887at2759"/>
<feature type="transmembrane region" description="Helical" evidence="7">
    <location>
        <begin position="6"/>
        <end position="26"/>
    </location>
</feature>
<feature type="transmembrane region" description="Helical" evidence="7">
    <location>
        <begin position="305"/>
        <end position="326"/>
    </location>
</feature>
<evidence type="ECO:0000256" key="1">
    <source>
        <dbReference type="ARBA" id="ARBA00004141"/>
    </source>
</evidence>
<proteinExistence type="inferred from homology"/>
<feature type="compositionally biased region" description="Basic and acidic residues" evidence="6">
    <location>
        <begin position="190"/>
        <end position="214"/>
    </location>
</feature>
<feature type="region of interest" description="Disordered" evidence="6">
    <location>
        <begin position="186"/>
        <end position="238"/>
    </location>
</feature>
<comment type="subcellular location">
    <subcellularLocation>
        <location evidence="1">Membrane</location>
        <topology evidence="1">Multi-pass membrane protein</topology>
    </subcellularLocation>
</comment>
<dbReference type="Proteomes" id="UP000008141">
    <property type="component" value="Unassembled WGS sequence"/>
</dbReference>
<feature type="transmembrane region" description="Helical" evidence="7">
    <location>
        <begin position="156"/>
        <end position="175"/>
    </location>
</feature>
<dbReference type="SUPFAM" id="SSF103473">
    <property type="entry name" value="MFS general substrate transporter"/>
    <property type="match status" value="1"/>
</dbReference>
<dbReference type="RefSeq" id="XP_005847319.1">
    <property type="nucleotide sequence ID" value="XM_005847257.1"/>
</dbReference>
<evidence type="ECO:0000256" key="3">
    <source>
        <dbReference type="ARBA" id="ARBA00022692"/>
    </source>
</evidence>
<sequence length="476" mass="49606">MRAAKLWYLVYFAALSCLFPFLNLSFRRLGLSERSIGILGAVRPFISLPAGSLWSGAADKSRRHRAVLLLTLCASVLARLSLAAVGRLGFAPLLAMVALTEFFAAPVTIIADAAVMAACAERGDYGRQRLWGAVGWGAFAAVSGSAISHAGVGAAFAGHAVLAALALAPTLRLPFGPLHARLARQAGGAEAERSGSAEKEQQEQQARQEQRATGEEAAAGSADATGTPPKPPGGGRKAAVQRFDSAFIEKEALLAGGAAAQQEGSGPGSATAAAADGGTTEQPAGGQPAVRYWRGLAQLLGDPEAAIFMAMATTMGFGVGNIEGYLFLFLDELGGSELLMGLSLTVTCAAESLVFFFLPRLLRAGTRRCMHLVFAAFMVRMGCYAALKHAPTPWMVLPAEVLHGFTFALAWGAGCAYCEQLAPPGLEATTQGLFQGLYFGLGQGIGALCGGWRSSAWRWRSAAGHGTCKSLAAIWR</sequence>
<dbReference type="InterPro" id="IPR051717">
    <property type="entry name" value="MFS_MFSD6"/>
</dbReference>
<feature type="transmembrane region" description="Helical" evidence="7">
    <location>
        <begin position="338"/>
        <end position="358"/>
    </location>
</feature>
<dbReference type="GO" id="GO:0016020">
    <property type="term" value="C:membrane"/>
    <property type="evidence" value="ECO:0007669"/>
    <property type="project" value="UniProtKB-SubCell"/>
</dbReference>
<evidence type="ECO:0000256" key="6">
    <source>
        <dbReference type="SAM" id="MobiDB-lite"/>
    </source>
</evidence>
<organism evidence="10">
    <name type="scientific">Chlorella variabilis</name>
    <name type="common">Green alga</name>
    <dbReference type="NCBI Taxonomy" id="554065"/>
    <lineage>
        <taxon>Eukaryota</taxon>
        <taxon>Viridiplantae</taxon>
        <taxon>Chlorophyta</taxon>
        <taxon>core chlorophytes</taxon>
        <taxon>Trebouxiophyceae</taxon>
        <taxon>Chlorellales</taxon>
        <taxon>Chlorellaceae</taxon>
        <taxon>Chlorella clade</taxon>
        <taxon>Chlorella</taxon>
    </lineage>
</organism>
<dbReference type="Pfam" id="PF12832">
    <property type="entry name" value="MFS_1_like"/>
    <property type="match status" value="1"/>
</dbReference>
<dbReference type="PANTHER" id="PTHR16172:SF41">
    <property type="entry name" value="MAJOR FACILITATOR SUPERFAMILY DOMAIN-CONTAINING PROTEIN 6-LIKE"/>
    <property type="match status" value="1"/>
</dbReference>
<dbReference type="InParanoid" id="E1ZG13"/>
<dbReference type="InterPro" id="IPR036259">
    <property type="entry name" value="MFS_trans_sf"/>
</dbReference>
<dbReference type="Gene3D" id="1.20.1250.20">
    <property type="entry name" value="MFS general substrate transporter like domains"/>
    <property type="match status" value="2"/>
</dbReference>
<keyword evidence="3 7" id="KW-0812">Transmembrane</keyword>
<dbReference type="KEGG" id="cvr:CHLNCDRAFT_52596"/>
<dbReference type="GeneID" id="17354803"/>
<evidence type="ECO:0000313" key="10">
    <source>
        <dbReference type="Proteomes" id="UP000008141"/>
    </source>
</evidence>
<feature type="transmembrane region" description="Helical" evidence="7">
    <location>
        <begin position="66"/>
        <end position="85"/>
    </location>
</feature>
<comment type="similarity">
    <text evidence="2">Belongs to the major facilitator superfamily. MFSD6 family.</text>
</comment>
<evidence type="ECO:0000256" key="4">
    <source>
        <dbReference type="ARBA" id="ARBA00022989"/>
    </source>
</evidence>
<protein>
    <recommendedName>
        <fullName evidence="8">Major facilitator superfamily associated domain-containing protein</fullName>
    </recommendedName>
</protein>
<feature type="domain" description="Major facilitator superfamily associated" evidence="8">
    <location>
        <begin position="5"/>
        <end position="452"/>
    </location>
</feature>
<dbReference type="InterPro" id="IPR024989">
    <property type="entry name" value="MFS_assoc_dom"/>
</dbReference>
<feature type="region of interest" description="Disordered" evidence="6">
    <location>
        <begin position="258"/>
        <end position="287"/>
    </location>
</feature>
<evidence type="ECO:0000259" key="8">
    <source>
        <dbReference type="Pfam" id="PF12832"/>
    </source>
</evidence>
<dbReference type="EMBL" id="GL433845">
    <property type="protein sequence ID" value="EFN55217.1"/>
    <property type="molecule type" value="Genomic_DNA"/>
</dbReference>
<feature type="compositionally biased region" description="Low complexity" evidence="6">
    <location>
        <begin position="258"/>
        <end position="280"/>
    </location>
</feature>
<dbReference type="PROSITE" id="PS51257">
    <property type="entry name" value="PROKAR_LIPOPROTEIN"/>
    <property type="match status" value="1"/>
</dbReference>
<gene>
    <name evidence="9" type="ORF">CHLNCDRAFT_52596</name>
</gene>
<reference evidence="9 10" key="1">
    <citation type="journal article" date="2010" name="Plant Cell">
        <title>The Chlorella variabilis NC64A genome reveals adaptation to photosymbiosis, coevolution with viruses, and cryptic sex.</title>
        <authorList>
            <person name="Blanc G."/>
            <person name="Duncan G."/>
            <person name="Agarkova I."/>
            <person name="Borodovsky M."/>
            <person name="Gurnon J."/>
            <person name="Kuo A."/>
            <person name="Lindquist E."/>
            <person name="Lucas S."/>
            <person name="Pangilinan J."/>
            <person name="Polle J."/>
            <person name="Salamov A."/>
            <person name="Terry A."/>
            <person name="Yamada T."/>
            <person name="Dunigan D.D."/>
            <person name="Grigoriev I.V."/>
            <person name="Claverie J.M."/>
            <person name="Van Etten J.L."/>
        </authorList>
    </citation>
    <scope>NUCLEOTIDE SEQUENCE [LARGE SCALE GENOMIC DNA]</scope>
    <source>
        <strain evidence="9 10">NC64A</strain>
    </source>
</reference>
<evidence type="ECO:0000256" key="2">
    <source>
        <dbReference type="ARBA" id="ARBA00005241"/>
    </source>
</evidence>
<keyword evidence="10" id="KW-1185">Reference proteome</keyword>
<accession>E1ZG13</accession>
<dbReference type="OMA" id="AEMKCEE"/>
<evidence type="ECO:0000313" key="9">
    <source>
        <dbReference type="EMBL" id="EFN55217.1"/>
    </source>
</evidence>
<name>E1ZG13_CHLVA</name>
<feature type="transmembrane region" description="Helical" evidence="7">
    <location>
        <begin position="130"/>
        <end position="150"/>
    </location>
</feature>
<evidence type="ECO:0000256" key="5">
    <source>
        <dbReference type="ARBA" id="ARBA00023136"/>
    </source>
</evidence>
<evidence type="ECO:0000256" key="7">
    <source>
        <dbReference type="SAM" id="Phobius"/>
    </source>
</evidence>
<dbReference type="eggNOG" id="KOG3762">
    <property type="taxonomic scope" value="Eukaryota"/>
</dbReference>
<dbReference type="TCDB" id="2.A.1.65.7">
    <property type="family name" value="the major facilitator superfamily (mfs)"/>
</dbReference>
<keyword evidence="4 7" id="KW-1133">Transmembrane helix</keyword>
<dbReference type="AlphaFoldDB" id="E1ZG13"/>